<dbReference type="RefSeq" id="WP_358472568.1">
    <property type="nucleotide sequence ID" value="NZ_JBEZAE010000002.1"/>
</dbReference>
<comment type="caution">
    <text evidence="2">The sequence shown here is derived from an EMBL/GenBank/DDBJ whole genome shotgun (WGS) entry which is preliminary data.</text>
</comment>
<evidence type="ECO:0000256" key="1">
    <source>
        <dbReference type="SAM" id="SignalP"/>
    </source>
</evidence>
<reference evidence="2 3" key="1">
    <citation type="submission" date="2024-06" db="EMBL/GenBank/DDBJ databases">
        <title>The Natural Products Discovery Center: Release of the First 8490 Sequenced Strains for Exploring Actinobacteria Biosynthetic Diversity.</title>
        <authorList>
            <person name="Kalkreuter E."/>
            <person name="Kautsar S.A."/>
            <person name="Yang D."/>
            <person name="Bader C.D."/>
            <person name="Teijaro C.N."/>
            <person name="Fluegel L."/>
            <person name="Davis C.M."/>
            <person name="Simpson J.R."/>
            <person name="Lauterbach L."/>
            <person name="Steele A.D."/>
            <person name="Gui C."/>
            <person name="Meng S."/>
            <person name="Li G."/>
            <person name="Viehrig K."/>
            <person name="Ye F."/>
            <person name="Su P."/>
            <person name="Kiefer A.F."/>
            <person name="Nichols A."/>
            <person name="Cepeda A.J."/>
            <person name="Yan W."/>
            <person name="Fan B."/>
            <person name="Jiang Y."/>
            <person name="Adhikari A."/>
            <person name="Zheng C.-J."/>
            <person name="Schuster L."/>
            <person name="Cowan T.M."/>
            <person name="Smanski M.J."/>
            <person name="Chevrette M.G."/>
            <person name="De Carvalho L.P.S."/>
            <person name="Shen B."/>
        </authorList>
    </citation>
    <scope>NUCLEOTIDE SEQUENCE [LARGE SCALE GENOMIC DNA]</scope>
    <source>
        <strain evidence="2 3">NPDC045974</strain>
    </source>
</reference>
<feature type="signal peptide" evidence="1">
    <location>
        <begin position="1"/>
        <end position="22"/>
    </location>
</feature>
<dbReference type="EMBL" id="JBEZAE010000002">
    <property type="protein sequence ID" value="MEU7069485.1"/>
    <property type="molecule type" value="Genomic_DNA"/>
</dbReference>
<gene>
    <name evidence="2" type="ORF">AB0A88_04930</name>
</gene>
<dbReference type="Proteomes" id="UP001551329">
    <property type="component" value="Unassembled WGS sequence"/>
</dbReference>
<keyword evidence="3" id="KW-1185">Reference proteome</keyword>
<sequence>MSTLSRHLQRAAVVVSALGALALTQADAFLVDDDAPSRDVVVTALGDDLGWG</sequence>
<accession>A0ABV3C5A5</accession>
<organism evidence="2 3">
    <name type="scientific">Streptomyces narbonensis</name>
    <dbReference type="NCBI Taxonomy" id="67333"/>
    <lineage>
        <taxon>Bacteria</taxon>
        <taxon>Bacillati</taxon>
        <taxon>Actinomycetota</taxon>
        <taxon>Actinomycetes</taxon>
        <taxon>Kitasatosporales</taxon>
        <taxon>Streptomycetaceae</taxon>
        <taxon>Streptomyces</taxon>
    </lineage>
</organism>
<feature type="chain" id="PRO_5045100109" evidence="1">
    <location>
        <begin position="23"/>
        <end position="52"/>
    </location>
</feature>
<evidence type="ECO:0000313" key="3">
    <source>
        <dbReference type="Proteomes" id="UP001551329"/>
    </source>
</evidence>
<name>A0ABV3C5A5_9ACTN</name>
<proteinExistence type="predicted"/>
<keyword evidence="1" id="KW-0732">Signal</keyword>
<evidence type="ECO:0000313" key="2">
    <source>
        <dbReference type="EMBL" id="MEU7069485.1"/>
    </source>
</evidence>
<protein>
    <submittedName>
        <fullName evidence="2">Uncharacterized protein</fullName>
    </submittedName>
</protein>